<dbReference type="Gene3D" id="2.60.470.10">
    <property type="entry name" value="Acid-sensing ion channels like domains"/>
    <property type="match status" value="1"/>
</dbReference>
<evidence type="ECO:0000256" key="10">
    <source>
        <dbReference type="ARBA" id="ARBA00023201"/>
    </source>
</evidence>
<dbReference type="PANTHER" id="PTHR11690:SF248">
    <property type="entry name" value="PICKPOCKET 17, ISOFORM A"/>
    <property type="match status" value="1"/>
</dbReference>
<evidence type="ECO:0000313" key="13">
    <source>
        <dbReference type="EMBL" id="GFY34339.1"/>
    </source>
</evidence>
<evidence type="ECO:0000256" key="7">
    <source>
        <dbReference type="ARBA" id="ARBA00023053"/>
    </source>
</evidence>
<dbReference type="PANTHER" id="PTHR11690">
    <property type="entry name" value="AMILORIDE-SENSITIVE SODIUM CHANNEL-RELATED"/>
    <property type="match status" value="1"/>
</dbReference>
<keyword evidence="11 12" id="KW-0407">Ion channel</keyword>
<reference evidence="13" key="1">
    <citation type="submission" date="2020-08" db="EMBL/GenBank/DDBJ databases">
        <title>Multicomponent nature underlies the extraordinary mechanical properties of spider dragline silk.</title>
        <authorList>
            <person name="Kono N."/>
            <person name="Nakamura H."/>
            <person name="Mori M."/>
            <person name="Yoshida Y."/>
            <person name="Ohtoshi R."/>
            <person name="Malay A.D."/>
            <person name="Moran D.A.P."/>
            <person name="Tomita M."/>
            <person name="Numata K."/>
            <person name="Arakawa K."/>
        </authorList>
    </citation>
    <scope>NUCLEOTIDE SEQUENCE</scope>
</reference>
<comment type="caution">
    <text evidence="13">The sequence shown here is derived from an EMBL/GenBank/DDBJ whole genome shotgun (WGS) entry which is preliminary data.</text>
</comment>
<evidence type="ECO:0000256" key="11">
    <source>
        <dbReference type="ARBA" id="ARBA00023303"/>
    </source>
</evidence>
<keyword evidence="7" id="KW-0915">Sodium</keyword>
<evidence type="ECO:0000256" key="3">
    <source>
        <dbReference type="ARBA" id="ARBA00022448"/>
    </source>
</evidence>
<sequence>MKSEFETCMYDVRSSKNCGSVNIRPASGSKYGEVATNGPLVLPERRNYHPCSVQFNGDLRKKLGQNENFLDKYFKQSIDNKWKYGHQYKDLIEECSFRDKSCENHFSLLNNSRYGNCFTFNKLNGLSVTSASASLFGSAKGLELVLNAEINDYVAISHTVEFRIVIHDPFEEPDPEGKRMNISPGYETNVLLKQTLIKRLPVLLTRTSACSIRTTNLL</sequence>
<evidence type="ECO:0000256" key="4">
    <source>
        <dbReference type="ARBA" id="ARBA00022461"/>
    </source>
</evidence>
<name>A0A8X7BL68_TRICX</name>
<gene>
    <name evidence="13" type="primary">scnn1a</name>
    <name evidence="13" type="ORF">TNCV_2506421</name>
</gene>
<keyword evidence="9" id="KW-0472">Membrane</keyword>
<organism evidence="13 14">
    <name type="scientific">Trichonephila clavipes</name>
    <name type="common">Golden silk orbweaver</name>
    <name type="synonym">Nephila clavipes</name>
    <dbReference type="NCBI Taxonomy" id="2585209"/>
    <lineage>
        <taxon>Eukaryota</taxon>
        <taxon>Metazoa</taxon>
        <taxon>Ecdysozoa</taxon>
        <taxon>Arthropoda</taxon>
        <taxon>Chelicerata</taxon>
        <taxon>Arachnida</taxon>
        <taxon>Araneae</taxon>
        <taxon>Araneomorphae</taxon>
        <taxon>Entelegynae</taxon>
        <taxon>Araneoidea</taxon>
        <taxon>Nephilidae</taxon>
        <taxon>Trichonephila</taxon>
    </lineage>
</organism>
<evidence type="ECO:0000256" key="6">
    <source>
        <dbReference type="ARBA" id="ARBA00022989"/>
    </source>
</evidence>
<accession>A0A8X7BL68</accession>
<evidence type="ECO:0000256" key="2">
    <source>
        <dbReference type="ARBA" id="ARBA00007193"/>
    </source>
</evidence>
<dbReference type="Pfam" id="PF00858">
    <property type="entry name" value="ASC"/>
    <property type="match status" value="1"/>
</dbReference>
<keyword evidence="8 12" id="KW-0406">Ion transport</keyword>
<dbReference type="InterPro" id="IPR001873">
    <property type="entry name" value="ENaC"/>
</dbReference>
<evidence type="ECO:0000313" key="14">
    <source>
        <dbReference type="Proteomes" id="UP000887159"/>
    </source>
</evidence>
<dbReference type="Proteomes" id="UP000887159">
    <property type="component" value="Unassembled WGS sequence"/>
</dbReference>
<comment type="similarity">
    <text evidence="2 12">Belongs to the amiloride-sensitive sodium channel (TC 1.A.6) family.</text>
</comment>
<keyword evidence="6" id="KW-1133">Transmembrane helix</keyword>
<comment type="subcellular location">
    <subcellularLocation>
        <location evidence="1">Membrane</location>
        <topology evidence="1">Multi-pass membrane protein</topology>
    </subcellularLocation>
</comment>
<evidence type="ECO:0000256" key="8">
    <source>
        <dbReference type="ARBA" id="ARBA00023065"/>
    </source>
</evidence>
<keyword evidence="3 12" id="KW-0813">Transport</keyword>
<keyword evidence="14" id="KW-1185">Reference proteome</keyword>
<keyword evidence="5 12" id="KW-0812">Transmembrane</keyword>
<dbReference type="GO" id="GO:0005886">
    <property type="term" value="C:plasma membrane"/>
    <property type="evidence" value="ECO:0007669"/>
    <property type="project" value="TreeGrafter"/>
</dbReference>
<evidence type="ECO:0000256" key="1">
    <source>
        <dbReference type="ARBA" id="ARBA00004141"/>
    </source>
</evidence>
<evidence type="ECO:0000256" key="12">
    <source>
        <dbReference type="RuleBase" id="RU000679"/>
    </source>
</evidence>
<keyword evidence="10 12" id="KW-0739">Sodium transport</keyword>
<protein>
    <submittedName>
        <fullName evidence="13">Amiloride-sensitive sodium channel subunit alpha</fullName>
    </submittedName>
</protein>
<dbReference type="EMBL" id="BMAU01021422">
    <property type="protein sequence ID" value="GFY34339.1"/>
    <property type="molecule type" value="Genomic_DNA"/>
</dbReference>
<proteinExistence type="inferred from homology"/>
<keyword evidence="4 12" id="KW-0894">Sodium channel</keyword>
<evidence type="ECO:0000256" key="9">
    <source>
        <dbReference type="ARBA" id="ARBA00023136"/>
    </source>
</evidence>
<dbReference type="AlphaFoldDB" id="A0A8X7BL68"/>
<dbReference type="GO" id="GO:0015280">
    <property type="term" value="F:ligand-gated sodium channel activity"/>
    <property type="evidence" value="ECO:0007669"/>
    <property type="project" value="TreeGrafter"/>
</dbReference>
<evidence type="ECO:0000256" key="5">
    <source>
        <dbReference type="ARBA" id="ARBA00022692"/>
    </source>
</evidence>